<evidence type="ECO:0000256" key="3">
    <source>
        <dbReference type="ARBA" id="ARBA00022448"/>
    </source>
</evidence>
<dbReference type="PROSITE" id="PS00211">
    <property type="entry name" value="ABC_TRANSPORTER_1"/>
    <property type="match status" value="1"/>
</dbReference>
<dbReference type="GO" id="GO:0015833">
    <property type="term" value="P:peptide transport"/>
    <property type="evidence" value="ECO:0007669"/>
    <property type="project" value="InterPro"/>
</dbReference>
<organism evidence="9 10">
    <name type="scientific">Brevibacillus brevis</name>
    <name type="common">Bacillus brevis</name>
    <dbReference type="NCBI Taxonomy" id="1393"/>
    <lineage>
        <taxon>Bacteria</taxon>
        <taxon>Bacillati</taxon>
        <taxon>Bacillota</taxon>
        <taxon>Bacilli</taxon>
        <taxon>Bacillales</taxon>
        <taxon>Paenibacillaceae</taxon>
        <taxon>Brevibacillus</taxon>
    </lineage>
</organism>
<dbReference type="EMBL" id="CP030117">
    <property type="protein sequence ID" value="AWX56487.1"/>
    <property type="molecule type" value="Genomic_DNA"/>
</dbReference>
<dbReference type="NCBIfam" id="TIGR01727">
    <property type="entry name" value="oligo_HPY"/>
    <property type="match status" value="1"/>
</dbReference>
<feature type="domain" description="ABC transporter" evidence="8">
    <location>
        <begin position="5"/>
        <end position="254"/>
    </location>
</feature>
<evidence type="ECO:0000256" key="7">
    <source>
        <dbReference type="ARBA" id="ARBA00023136"/>
    </source>
</evidence>
<keyword evidence="4" id="KW-1003">Cell membrane</keyword>
<dbReference type="GO" id="GO:0005886">
    <property type="term" value="C:plasma membrane"/>
    <property type="evidence" value="ECO:0007669"/>
    <property type="project" value="UniProtKB-SubCell"/>
</dbReference>
<dbReference type="PROSITE" id="PS50893">
    <property type="entry name" value="ABC_TRANSPORTER_2"/>
    <property type="match status" value="1"/>
</dbReference>
<accession>A0A2Z4MIY2</accession>
<keyword evidence="5" id="KW-0547">Nucleotide-binding</keyword>
<dbReference type="FunFam" id="3.40.50.300:FF:000016">
    <property type="entry name" value="Oligopeptide ABC transporter ATP-binding component"/>
    <property type="match status" value="1"/>
</dbReference>
<evidence type="ECO:0000313" key="10">
    <source>
        <dbReference type="Proteomes" id="UP000036061"/>
    </source>
</evidence>
<comment type="similarity">
    <text evidence="2">Belongs to the ABC transporter superfamily.</text>
</comment>
<dbReference type="Gene3D" id="3.40.50.300">
    <property type="entry name" value="P-loop containing nucleotide triphosphate hydrolases"/>
    <property type="match status" value="1"/>
</dbReference>
<evidence type="ECO:0000256" key="1">
    <source>
        <dbReference type="ARBA" id="ARBA00004202"/>
    </source>
</evidence>
<keyword evidence="6 9" id="KW-0067">ATP-binding</keyword>
<evidence type="ECO:0000259" key="8">
    <source>
        <dbReference type="PROSITE" id="PS50893"/>
    </source>
</evidence>
<dbReference type="InterPro" id="IPR027417">
    <property type="entry name" value="P-loop_NTPase"/>
</dbReference>
<gene>
    <name evidence="9" type="ORF">AB432_016225</name>
</gene>
<dbReference type="InterPro" id="IPR013563">
    <property type="entry name" value="Oligopep_ABC_C"/>
</dbReference>
<dbReference type="PANTHER" id="PTHR43297:SF2">
    <property type="entry name" value="DIPEPTIDE TRANSPORT ATP-BINDING PROTEIN DPPD"/>
    <property type="match status" value="1"/>
</dbReference>
<name>A0A2Z4MIY2_BREBE</name>
<dbReference type="GO" id="GO:0005524">
    <property type="term" value="F:ATP binding"/>
    <property type="evidence" value="ECO:0007669"/>
    <property type="project" value="UniProtKB-KW"/>
</dbReference>
<evidence type="ECO:0000256" key="5">
    <source>
        <dbReference type="ARBA" id="ARBA00022741"/>
    </source>
</evidence>
<dbReference type="Pfam" id="PF00005">
    <property type="entry name" value="ABC_tran"/>
    <property type="match status" value="1"/>
</dbReference>
<dbReference type="PANTHER" id="PTHR43297">
    <property type="entry name" value="OLIGOPEPTIDE TRANSPORT ATP-BINDING PROTEIN APPD"/>
    <property type="match status" value="1"/>
</dbReference>
<dbReference type="SUPFAM" id="SSF52540">
    <property type="entry name" value="P-loop containing nucleoside triphosphate hydrolases"/>
    <property type="match status" value="1"/>
</dbReference>
<dbReference type="AlphaFoldDB" id="A0A2Z4MIY2"/>
<evidence type="ECO:0000256" key="4">
    <source>
        <dbReference type="ARBA" id="ARBA00022475"/>
    </source>
</evidence>
<sequence length="331" mass="36708">MENVLEVTGLTTRFSKESGTITVVDQLDLHVKKGETLGIVGESGCGKSVTSLSLMRLLDNNATLTGSIRFNGKEVLALSEAEIRSLRGKEMAMIFQEPMHSLNPVLTIGRQISEVLHEHEGKSKAAVKQRVLDLLTVVGISRAEEIYRDYPHRLSGGMRQRVMIAMAIACNPSLLIADEPTTALDVTIQAQILNLIKKIRRDIGMSVIMITHDLGVIAEVCDRVMVMYAGQAIETADVRSLLRNPKHPYTVGLLQSTPRQRAKRLHSIKGSVPTPENKPKGCRFAPRCDRVMAICWERNPVLRPVDQYSSCRCWLFTQDKDHEQEGSVVGG</sequence>
<dbReference type="Proteomes" id="UP000036061">
    <property type="component" value="Chromosome"/>
</dbReference>
<evidence type="ECO:0000313" key="9">
    <source>
        <dbReference type="EMBL" id="AWX56487.1"/>
    </source>
</evidence>
<dbReference type="InterPro" id="IPR003439">
    <property type="entry name" value="ABC_transporter-like_ATP-bd"/>
</dbReference>
<dbReference type="InterPro" id="IPR017871">
    <property type="entry name" value="ABC_transporter-like_CS"/>
</dbReference>
<dbReference type="InterPro" id="IPR003593">
    <property type="entry name" value="AAA+_ATPase"/>
</dbReference>
<dbReference type="SMART" id="SM00382">
    <property type="entry name" value="AAA"/>
    <property type="match status" value="1"/>
</dbReference>
<comment type="subcellular location">
    <subcellularLocation>
        <location evidence="1">Cell membrane</location>
        <topology evidence="1">Peripheral membrane protein</topology>
    </subcellularLocation>
</comment>
<evidence type="ECO:0000256" key="6">
    <source>
        <dbReference type="ARBA" id="ARBA00022840"/>
    </source>
</evidence>
<keyword evidence="3" id="KW-0813">Transport</keyword>
<dbReference type="GO" id="GO:0016887">
    <property type="term" value="F:ATP hydrolysis activity"/>
    <property type="evidence" value="ECO:0007669"/>
    <property type="project" value="InterPro"/>
</dbReference>
<evidence type="ECO:0000256" key="2">
    <source>
        <dbReference type="ARBA" id="ARBA00005417"/>
    </source>
</evidence>
<reference evidence="9 10" key="1">
    <citation type="journal article" date="2015" name="Genome Announc.">
        <title>Draft Genome Sequence of Brevibacillus brevis DZQ7, a Plant Growth-Promoting Rhizobacterium with Broad-Spectrum Antimicrobial Activity.</title>
        <authorList>
            <person name="Hou Q."/>
            <person name="Wang C."/>
            <person name="Hou X."/>
            <person name="Xia Z."/>
            <person name="Ye J."/>
            <person name="Liu K."/>
            <person name="Liu H."/>
            <person name="Wang J."/>
            <person name="Guo H."/>
            <person name="Yu X."/>
            <person name="Yang Y."/>
            <person name="Du B."/>
            <person name="Ding Y."/>
        </authorList>
    </citation>
    <scope>NUCLEOTIDE SEQUENCE [LARGE SCALE GENOMIC DNA]</scope>
    <source>
        <strain evidence="9 10">DZQ7</strain>
    </source>
</reference>
<dbReference type="CDD" id="cd03257">
    <property type="entry name" value="ABC_NikE_OppD_transporters"/>
    <property type="match status" value="1"/>
</dbReference>
<dbReference type="InterPro" id="IPR050388">
    <property type="entry name" value="ABC_Ni/Peptide_Import"/>
</dbReference>
<protein>
    <submittedName>
        <fullName evidence="9">ABC transporter ATP-binding protein</fullName>
    </submittedName>
</protein>
<proteinExistence type="inferred from homology"/>
<dbReference type="Pfam" id="PF08352">
    <property type="entry name" value="oligo_HPY"/>
    <property type="match status" value="1"/>
</dbReference>
<dbReference type="RefSeq" id="WP_048033160.1">
    <property type="nucleotide sequence ID" value="NZ_CP030117.1"/>
</dbReference>
<keyword evidence="7" id="KW-0472">Membrane</keyword>